<dbReference type="Pfam" id="PF00069">
    <property type="entry name" value="Pkinase"/>
    <property type="match status" value="1"/>
</dbReference>
<dbReference type="SUPFAM" id="SSF56112">
    <property type="entry name" value="Protein kinase-like (PK-like)"/>
    <property type="match status" value="1"/>
</dbReference>
<proteinExistence type="predicted"/>
<keyword evidence="7" id="KW-1185">Reference proteome</keyword>
<feature type="region of interest" description="Disordered" evidence="4">
    <location>
        <begin position="146"/>
        <end position="223"/>
    </location>
</feature>
<dbReference type="PROSITE" id="PS00107">
    <property type="entry name" value="PROTEIN_KINASE_ATP"/>
    <property type="match status" value="1"/>
</dbReference>
<dbReference type="AlphaFoldDB" id="A0A0U1LK03"/>
<dbReference type="PROSITE" id="PS00108">
    <property type="entry name" value="PROTEIN_KINASE_ST"/>
    <property type="match status" value="1"/>
</dbReference>
<evidence type="ECO:0000256" key="3">
    <source>
        <dbReference type="PROSITE-ProRule" id="PRU10141"/>
    </source>
</evidence>
<dbReference type="Gene3D" id="1.10.510.10">
    <property type="entry name" value="Transferase(Phosphotransferase) domain 1"/>
    <property type="match status" value="1"/>
</dbReference>
<dbReference type="OMA" id="GMAEWMT"/>
<dbReference type="SMART" id="SM00220">
    <property type="entry name" value="S_TKc"/>
    <property type="match status" value="1"/>
</dbReference>
<dbReference type="InterPro" id="IPR017441">
    <property type="entry name" value="Protein_kinase_ATP_BS"/>
</dbReference>
<dbReference type="GO" id="GO:0004672">
    <property type="term" value="F:protein kinase activity"/>
    <property type="evidence" value="ECO:0007669"/>
    <property type="project" value="InterPro"/>
</dbReference>
<dbReference type="Proteomes" id="UP000054383">
    <property type="component" value="Unassembled WGS sequence"/>
</dbReference>
<dbReference type="OrthoDB" id="4062651at2759"/>
<name>A0A0U1LK03_TALIS</name>
<evidence type="ECO:0000256" key="2">
    <source>
        <dbReference type="ARBA" id="ARBA00022840"/>
    </source>
</evidence>
<feature type="compositionally biased region" description="Polar residues" evidence="4">
    <location>
        <begin position="197"/>
        <end position="206"/>
    </location>
</feature>
<dbReference type="InterPro" id="IPR011009">
    <property type="entry name" value="Kinase-like_dom_sf"/>
</dbReference>
<gene>
    <name evidence="6" type="ORF">PISL3812_00450</name>
</gene>
<evidence type="ECO:0000313" key="6">
    <source>
        <dbReference type="EMBL" id="CRG83102.1"/>
    </source>
</evidence>
<feature type="region of interest" description="Disordered" evidence="4">
    <location>
        <begin position="23"/>
        <end position="101"/>
    </location>
</feature>
<feature type="binding site" evidence="3">
    <location>
        <position position="361"/>
    </location>
    <ligand>
        <name>ATP</name>
        <dbReference type="ChEBI" id="CHEBI:30616"/>
    </ligand>
</feature>
<accession>A0A0U1LK03</accession>
<feature type="region of interest" description="Disordered" evidence="4">
    <location>
        <begin position="272"/>
        <end position="319"/>
    </location>
</feature>
<feature type="compositionally biased region" description="Basic and acidic residues" evidence="4">
    <location>
        <begin position="29"/>
        <end position="41"/>
    </location>
</feature>
<evidence type="ECO:0000313" key="7">
    <source>
        <dbReference type="Proteomes" id="UP000054383"/>
    </source>
</evidence>
<evidence type="ECO:0000259" key="5">
    <source>
        <dbReference type="PROSITE" id="PS50011"/>
    </source>
</evidence>
<dbReference type="InterPro" id="IPR000719">
    <property type="entry name" value="Prot_kinase_dom"/>
</dbReference>
<dbReference type="InterPro" id="IPR008271">
    <property type="entry name" value="Ser/Thr_kinase_AS"/>
</dbReference>
<feature type="region of interest" description="Disordered" evidence="4">
    <location>
        <begin position="496"/>
        <end position="524"/>
    </location>
</feature>
<evidence type="ECO:0000256" key="4">
    <source>
        <dbReference type="SAM" id="MobiDB-lite"/>
    </source>
</evidence>
<protein>
    <recommendedName>
        <fullName evidence="5">Protein kinase domain-containing protein</fullName>
    </recommendedName>
</protein>
<organism evidence="6 7">
    <name type="scientific">Talaromyces islandicus</name>
    <name type="common">Penicillium islandicum</name>
    <dbReference type="NCBI Taxonomy" id="28573"/>
    <lineage>
        <taxon>Eukaryota</taxon>
        <taxon>Fungi</taxon>
        <taxon>Dikarya</taxon>
        <taxon>Ascomycota</taxon>
        <taxon>Pezizomycotina</taxon>
        <taxon>Eurotiomycetes</taxon>
        <taxon>Eurotiomycetidae</taxon>
        <taxon>Eurotiales</taxon>
        <taxon>Trichocomaceae</taxon>
        <taxon>Talaromyces</taxon>
        <taxon>Talaromyces sect. Islandici</taxon>
    </lineage>
</organism>
<dbReference type="Gene3D" id="3.30.200.20">
    <property type="entry name" value="Phosphorylase Kinase, domain 1"/>
    <property type="match status" value="1"/>
</dbReference>
<keyword evidence="2 3" id="KW-0067">ATP-binding</keyword>
<dbReference type="EMBL" id="CVMT01000001">
    <property type="protein sequence ID" value="CRG83102.1"/>
    <property type="molecule type" value="Genomic_DNA"/>
</dbReference>
<keyword evidence="1 3" id="KW-0547">Nucleotide-binding</keyword>
<sequence>MAFAERESFAGLKIDTIFTRSQSPSPIRRYCENNDKQRQAKEGNAATGQWQDGEQNVMDELHTETPPMAVPRPDDHQFMSDMSYSHKPEQAFPPPFDGFLREHKPLVDRNLNASYRDEHDISPPDFGSRDPAYDQLQSRLSNLRTMQVHDEGDQGTDGLPTKQDRSRQRPFPAGTGLSFIPRRSDDQPPGLDIDRPTSLSSVSTMSPLEEVRTPSEYPRDRYPKEGMKEVLLSPLSSSPLVHRAASLDDPNLWSMGAGASYGNKARSYNAEGNNGWRRAMRQRSRRSTGSSAKSPASTFLSMWSSPEETVTPQPDDEGQMVGTDYVIGKQIGHGGFSTVKEAYKVERNGDTRRLAVKIVKKLVSGRNERENDQVQAEFDHEVRIWRQLNYHHILSLEAVYETDYATFCFTKLAIGGTLFDSIKANRRGLDLNLAKKYCFELASAIRYLHQDMRVVHRDIKLENCLLDPVRSEDSSETAKLVLCDFGMAEWMTTDTNEEPLDSYDNPTDRPPPQNIGPSGSSTSVAGSLEYASPELLLSSTGMVDPVVDMWAFGVVVYATVVGSRPFQNSFGPRTHSNIVKGEWDQTAILAGNVDDKNRHDILDLVRHCLDMDVNRRWTIRQALDCAWFRDLTQESNEALNESSWRF</sequence>
<dbReference type="FunFam" id="1.10.510.10:FF:000985">
    <property type="entry name" value="Serine/threonine-protein kinase MARK2"/>
    <property type="match status" value="1"/>
</dbReference>
<feature type="compositionally biased region" description="Basic and acidic residues" evidence="4">
    <location>
        <begin position="209"/>
        <end position="223"/>
    </location>
</feature>
<feature type="compositionally biased region" description="Basic and acidic residues" evidence="4">
    <location>
        <begin position="72"/>
        <end position="89"/>
    </location>
</feature>
<dbReference type="PANTHER" id="PTHR24347">
    <property type="entry name" value="SERINE/THREONINE-PROTEIN KINASE"/>
    <property type="match status" value="1"/>
</dbReference>
<dbReference type="STRING" id="28573.A0A0U1LK03"/>
<feature type="compositionally biased region" description="Polar residues" evidence="4">
    <location>
        <begin position="515"/>
        <end position="524"/>
    </location>
</feature>
<dbReference type="PROSITE" id="PS50011">
    <property type="entry name" value="PROTEIN_KINASE_DOM"/>
    <property type="match status" value="1"/>
</dbReference>
<reference evidence="6 7" key="1">
    <citation type="submission" date="2015-04" db="EMBL/GenBank/DDBJ databases">
        <authorList>
            <person name="Syromyatnikov M.Y."/>
            <person name="Popov V.N."/>
        </authorList>
    </citation>
    <scope>NUCLEOTIDE SEQUENCE [LARGE SCALE GENOMIC DNA]</scope>
    <source>
        <strain evidence="6">WF-38-12</strain>
    </source>
</reference>
<feature type="domain" description="Protein kinase" evidence="5">
    <location>
        <begin position="325"/>
        <end position="628"/>
    </location>
</feature>
<evidence type="ECO:0000256" key="1">
    <source>
        <dbReference type="ARBA" id="ARBA00022741"/>
    </source>
</evidence>
<dbReference type="GO" id="GO:0005524">
    <property type="term" value="F:ATP binding"/>
    <property type="evidence" value="ECO:0007669"/>
    <property type="project" value="UniProtKB-UniRule"/>
</dbReference>
<feature type="compositionally biased region" description="Polar residues" evidence="4">
    <location>
        <begin position="287"/>
        <end position="312"/>
    </location>
</feature>